<dbReference type="InterPro" id="IPR013783">
    <property type="entry name" value="Ig-like_fold"/>
</dbReference>
<reference evidence="12" key="1">
    <citation type="submission" date="2021-01" db="UniProtKB">
        <authorList>
            <consortium name="EnsemblMetazoa"/>
        </authorList>
    </citation>
    <scope>IDENTIFICATION</scope>
</reference>
<feature type="domain" description="Ig-like" evidence="11">
    <location>
        <begin position="132"/>
        <end position="218"/>
    </location>
</feature>
<keyword evidence="7" id="KW-0325">Glycoprotein</keyword>
<evidence type="ECO:0000256" key="5">
    <source>
        <dbReference type="ARBA" id="ARBA00023136"/>
    </source>
</evidence>
<dbReference type="SMART" id="SM00406">
    <property type="entry name" value="IGv"/>
    <property type="match status" value="2"/>
</dbReference>
<dbReference type="EnsemblMetazoa" id="XM_008203652">
    <property type="protein sequence ID" value="XP_008201874"/>
    <property type="gene ID" value="LOC100122873"/>
</dbReference>
<keyword evidence="4" id="KW-0677">Repeat</keyword>
<feature type="compositionally biased region" description="Low complexity" evidence="9">
    <location>
        <begin position="389"/>
        <end position="398"/>
    </location>
</feature>
<dbReference type="Pfam" id="PF07686">
    <property type="entry name" value="V-set"/>
    <property type="match status" value="1"/>
</dbReference>
<organism evidence="12 13">
    <name type="scientific">Nasonia vitripennis</name>
    <name type="common">Parasitic wasp</name>
    <dbReference type="NCBI Taxonomy" id="7425"/>
    <lineage>
        <taxon>Eukaryota</taxon>
        <taxon>Metazoa</taxon>
        <taxon>Ecdysozoa</taxon>
        <taxon>Arthropoda</taxon>
        <taxon>Hexapoda</taxon>
        <taxon>Insecta</taxon>
        <taxon>Pterygota</taxon>
        <taxon>Neoptera</taxon>
        <taxon>Endopterygota</taxon>
        <taxon>Hymenoptera</taxon>
        <taxon>Apocrita</taxon>
        <taxon>Proctotrupomorpha</taxon>
        <taxon>Chalcidoidea</taxon>
        <taxon>Pteromalidae</taxon>
        <taxon>Pteromalinae</taxon>
        <taxon>Nasonia</taxon>
    </lineage>
</organism>
<feature type="compositionally biased region" description="Low complexity" evidence="9">
    <location>
        <begin position="354"/>
        <end position="367"/>
    </location>
</feature>
<keyword evidence="8" id="KW-0393">Immunoglobulin domain</keyword>
<evidence type="ECO:0000256" key="9">
    <source>
        <dbReference type="SAM" id="MobiDB-lite"/>
    </source>
</evidence>
<comment type="subcellular location">
    <subcellularLocation>
        <location evidence="1">Cell membrane</location>
    </subcellularLocation>
</comment>
<evidence type="ECO:0000256" key="10">
    <source>
        <dbReference type="SAM" id="SignalP"/>
    </source>
</evidence>
<dbReference type="SUPFAM" id="SSF48726">
    <property type="entry name" value="Immunoglobulin"/>
    <property type="match status" value="3"/>
</dbReference>
<dbReference type="GO" id="GO:0005886">
    <property type="term" value="C:plasma membrane"/>
    <property type="evidence" value="ECO:0007669"/>
    <property type="project" value="UniProtKB-SubCell"/>
</dbReference>
<dbReference type="InParanoid" id="A0A7M7H6M8"/>
<dbReference type="Proteomes" id="UP000002358">
    <property type="component" value="Chromosome 5"/>
</dbReference>
<dbReference type="RefSeq" id="XP_008201873.1">
    <property type="nucleotide sequence ID" value="XM_008203651.3"/>
</dbReference>
<evidence type="ECO:0000256" key="4">
    <source>
        <dbReference type="ARBA" id="ARBA00022737"/>
    </source>
</evidence>
<dbReference type="FunCoup" id="A0A7M7H6M8">
    <property type="interactions" value="151"/>
</dbReference>
<dbReference type="PROSITE" id="PS50835">
    <property type="entry name" value="IG_LIKE"/>
    <property type="match status" value="3"/>
</dbReference>
<evidence type="ECO:0000256" key="1">
    <source>
        <dbReference type="ARBA" id="ARBA00004236"/>
    </source>
</evidence>
<dbReference type="Gene3D" id="2.60.40.10">
    <property type="entry name" value="Immunoglobulins"/>
    <property type="match status" value="3"/>
</dbReference>
<keyword evidence="3 10" id="KW-0732">Signal</keyword>
<dbReference type="GeneID" id="100122873"/>
<dbReference type="InterPro" id="IPR036179">
    <property type="entry name" value="Ig-like_dom_sf"/>
</dbReference>
<dbReference type="SMR" id="A0A7M7H6M8"/>
<protein>
    <recommendedName>
        <fullName evidence="11">Ig-like domain-containing protein</fullName>
    </recommendedName>
</protein>
<dbReference type="InterPro" id="IPR051170">
    <property type="entry name" value="Neural/epithelial_adhesion"/>
</dbReference>
<feature type="domain" description="Ig-like" evidence="11">
    <location>
        <begin position="229"/>
        <end position="319"/>
    </location>
</feature>
<feature type="region of interest" description="Disordered" evidence="9">
    <location>
        <begin position="334"/>
        <end position="398"/>
    </location>
</feature>
<name>A0A7M7H6M8_NASVI</name>
<evidence type="ECO:0000256" key="3">
    <source>
        <dbReference type="ARBA" id="ARBA00022729"/>
    </source>
</evidence>
<evidence type="ECO:0000259" key="11">
    <source>
        <dbReference type="PROSITE" id="PS50835"/>
    </source>
</evidence>
<dbReference type="OrthoDB" id="10012075at2759"/>
<dbReference type="FunFam" id="2.60.40.10:FF:000328">
    <property type="entry name" value="CLUMA_CG000981, isoform A"/>
    <property type="match status" value="1"/>
</dbReference>
<dbReference type="SMART" id="SM00409">
    <property type="entry name" value="IG"/>
    <property type="match status" value="3"/>
</dbReference>
<evidence type="ECO:0000313" key="12">
    <source>
        <dbReference type="EnsemblMetazoa" id="XP_008201874"/>
    </source>
</evidence>
<dbReference type="InterPro" id="IPR007110">
    <property type="entry name" value="Ig-like_dom"/>
</dbReference>
<dbReference type="AlphaFoldDB" id="A0A7M7H6M8"/>
<dbReference type="GO" id="GO:0043005">
    <property type="term" value="C:neuron projection"/>
    <property type="evidence" value="ECO:0007669"/>
    <property type="project" value="TreeGrafter"/>
</dbReference>
<evidence type="ECO:0000313" key="13">
    <source>
        <dbReference type="Proteomes" id="UP000002358"/>
    </source>
</evidence>
<feature type="chain" id="PRO_5036401431" description="Ig-like domain-containing protein" evidence="10">
    <location>
        <begin position="26"/>
        <end position="433"/>
    </location>
</feature>
<dbReference type="RefSeq" id="XP_008201874.1">
    <property type="nucleotide sequence ID" value="XM_008203652.3"/>
</dbReference>
<keyword evidence="2" id="KW-1003">Cell membrane</keyword>
<keyword evidence="6" id="KW-1015">Disulfide bond</keyword>
<dbReference type="KEGG" id="nvi:100122873"/>
<dbReference type="EnsemblMetazoa" id="XM_008203651">
    <property type="protein sequence ID" value="XP_008201873"/>
    <property type="gene ID" value="LOC100122873"/>
</dbReference>
<dbReference type="Pfam" id="PF13927">
    <property type="entry name" value="Ig_3"/>
    <property type="match status" value="2"/>
</dbReference>
<keyword evidence="13" id="KW-1185">Reference proteome</keyword>
<dbReference type="PANTHER" id="PTHR12231">
    <property type="entry name" value="CTX-RELATED TYPE I TRANSMEMBRANE PROTEIN"/>
    <property type="match status" value="1"/>
</dbReference>
<sequence>MAERQGRSRYLTISILHIITIMCQALSDKPMFAEPIPNVTVALGRDVSLPCVIENLGTFKVVWIHVGRQMLVSVHKHVVTRISRFSVSNDNQKTWLLHIRSVEQQDRGYYMCQVNTNPMISQVGFLEVVVPPNILDSESTSSTVAVREHQNVTLTCKADGYPTPKLKWKREDNQVILVDRRTKVLTHEGDQLNLTKITRNEMGAYLCIASNGVPPTVSKRIIVDVEFSPMIFVPNQLVGAPSGTNVTIDCQTEAHPRAISYWMFNNSMVLSSEKYATETEQNSYRNHMRLTIRNLQPGDFGNYRCISKNSLGETEGSIRLYEFLKPSISPKATEIKSSANKEGRKSTAAPPRRSTTVWPSPYSPYYPRRTERPALREPEYDRPEENRRGSSSAHSTTGSSYIIRWSAPQLMVVAVQYILTGPYMPPYVPQAAN</sequence>
<dbReference type="SMART" id="SM00408">
    <property type="entry name" value="IGc2"/>
    <property type="match status" value="3"/>
</dbReference>
<dbReference type="InterPro" id="IPR003599">
    <property type="entry name" value="Ig_sub"/>
</dbReference>
<dbReference type="InterPro" id="IPR003598">
    <property type="entry name" value="Ig_sub2"/>
</dbReference>
<evidence type="ECO:0000256" key="2">
    <source>
        <dbReference type="ARBA" id="ARBA00022475"/>
    </source>
</evidence>
<evidence type="ECO:0000256" key="6">
    <source>
        <dbReference type="ARBA" id="ARBA00023157"/>
    </source>
</evidence>
<evidence type="ECO:0000256" key="7">
    <source>
        <dbReference type="ARBA" id="ARBA00023180"/>
    </source>
</evidence>
<dbReference type="PANTHER" id="PTHR12231:SF247">
    <property type="entry name" value="DPR-INTERACTING PROTEIN DELTA, ISOFORM D"/>
    <property type="match status" value="1"/>
</dbReference>
<evidence type="ECO:0000256" key="8">
    <source>
        <dbReference type="ARBA" id="ARBA00023319"/>
    </source>
</evidence>
<proteinExistence type="predicted"/>
<accession>A0A7M7H6M8</accession>
<dbReference type="FunFam" id="2.60.40.10:FF:000376">
    <property type="entry name" value="CLUMA_CG000981, isoform A"/>
    <property type="match status" value="1"/>
</dbReference>
<feature type="domain" description="Ig-like" evidence="11">
    <location>
        <begin position="30"/>
        <end position="115"/>
    </location>
</feature>
<feature type="compositionally biased region" description="Basic and acidic residues" evidence="9">
    <location>
        <begin position="368"/>
        <end position="388"/>
    </location>
</feature>
<dbReference type="InterPro" id="IPR013106">
    <property type="entry name" value="Ig_V-set"/>
</dbReference>
<feature type="signal peptide" evidence="10">
    <location>
        <begin position="1"/>
        <end position="25"/>
    </location>
</feature>
<keyword evidence="5" id="KW-0472">Membrane</keyword>